<reference evidence="2" key="1">
    <citation type="journal article" date="2019" name="Int. J. Syst. Evol. Microbiol.">
        <title>The Global Catalogue of Microorganisms (GCM) 10K type strain sequencing project: providing services to taxonomists for standard genome sequencing and annotation.</title>
        <authorList>
            <consortium name="The Broad Institute Genomics Platform"/>
            <consortium name="The Broad Institute Genome Sequencing Center for Infectious Disease"/>
            <person name="Wu L."/>
            <person name="Ma J."/>
        </authorList>
    </citation>
    <scope>NUCLEOTIDE SEQUENCE [LARGE SCALE GENOMIC DNA]</scope>
    <source>
        <strain evidence="2">JCM 17441</strain>
    </source>
</reference>
<name>A0ABP8DMV3_9ACTN</name>
<organism evidence="1 2">
    <name type="scientific">Dactylosporangium darangshiense</name>
    <dbReference type="NCBI Taxonomy" id="579108"/>
    <lineage>
        <taxon>Bacteria</taxon>
        <taxon>Bacillati</taxon>
        <taxon>Actinomycetota</taxon>
        <taxon>Actinomycetes</taxon>
        <taxon>Micromonosporales</taxon>
        <taxon>Micromonosporaceae</taxon>
        <taxon>Dactylosporangium</taxon>
    </lineage>
</organism>
<proteinExistence type="predicted"/>
<evidence type="ECO:0000313" key="2">
    <source>
        <dbReference type="Proteomes" id="UP001500620"/>
    </source>
</evidence>
<protein>
    <submittedName>
        <fullName evidence="1">Uncharacterized protein</fullName>
    </submittedName>
</protein>
<dbReference type="EMBL" id="BAABAT010000037">
    <property type="protein sequence ID" value="GAA4259714.1"/>
    <property type="molecule type" value="Genomic_DNA"/>
</dbReference>
<accession>A0ABP8DMV3</accession>
<dbReference type="Proteomes" id="UP001500620">
    <property type="component" value="Unassembled WGS sequence"/>
</dbReference>
<sequence length="124" mass="13644">MDQGNDVPSRCLARLQLSAEETEWLTNRPHGAHEVPAEQCCHLEMGHLDAHAAMAQQSKEAEWWVRWTLSASEIVVMAGCPALAPTAVDSFGDPLLCLLYLDHPGQHSFELAPRATTRQGRTGD</sequence>
<dbReference type="RefSeq" id="WP_345136619.1">
    <property type="nucleotide sequence ID" value="NZ_BAABAT010000037.1"/>
</dbReference>
<comment type="caution">
    <text evidence="1">The sequence shown here is derived from an EMBL/GenBank/DDBJ whole genome shotgun (WGS) entry which is preliminary data.</text>
</comment>
<gene>
    <name evidence="1" type="ORF">GCM10022255_085410</name>
</gene>
<keyword evidence="2" id="KW-1185">Reference proteome</keyword>
<evidence type="ECO:0000313" key="1">
    <source>
        <dbReference type="EMBL" id="GAA4259714.1"/>
    </source>
</evidence>